<dbReference type="InterPro" id="IPR036047">
    <property type="entry name" value="F-box-like_dom_sf"/>
</dbReference>
<evidence type="ECO:0000259" key="1">
    <source>
        <dbReference type="Pfam" id="PF00646"/>
    </source>
</evidence>
<feature type="domain" description="F-box" evidence="1">
    <location>
        <begin position="8"/>
        <end position="42"/>
    </location>
</feature>
<proteinExistence type="predicted"/>
<comment type="caution">
    <text evidence="3">The sequence shown here is derived from an EMBL/GenBank/DDBJ whole genome shotgun (WGS) entry which is preliminary data.</text>
</comment>
<dbReference type="NCBIfam" id="TIGR01640">
    <property type="entry name" value="F_box_assoc_1"/>
    <property type="match status" value="1"/>
</dbReference>
<dbReference type="SUPFAM" id="SSF81383">
    <property type="entry name" value="F-box domain"/>
    <property type="match status" value="1"/>
</dbReference>
<dbReference type="AlphaFoldDB" id="A0AAV1SX67"/>
<dbReference type="InterPro" id="IPR017451">
    <property type="entry name" value="F-box-assoc_interact_dom"/>
</dbReference>
<organism evidence="3 4">
    <name type="scientific">Dovyalis caffra</name>
    <dbReference type="NCBI Taxonomy" id="77055"/>
    <lineage>
        <taxon>Eukaryota</taxon>
        <taxon>Viridiplantae</taxon>
        <taxon>Streptophyta</taxon>
        <taxon>Embryophyta</taxon>
        <taxon>Tracheophyta</taxon>
        <taxon>Spermatophyta</taxon>
        <taxon>Magnoliopsida</taxon>
        <taxon>eudicotyledons</taxon>
        <taxon>Gunneridae</taxon>
        <taxon>Pentapetalae</taxon>
        <taxon>rosids</taxon>
        <taxon>fabids</taxon>
        <taxon>Malpighiales</taxon>
        <taxon>Salicaceae</taxon>
        <taxon>Flacourtieae</taxon>
        <taxon>Dovyalis</taxon>
    </lineage>
</organism>
<evidence type="ECO:0000313" key="3">
    <source>
        <dbReference type="EMBL" id="CAK7357224.1"/>
    </source>
</evidence>
<reference evidence="3 4" key="1">
    <citation type="submission" date="2024-01" db="EMBL/GenBank/DDBJ databases">
        <authorList>
            <person name="Waweru B."/>
        </authorList>
    </citation>
    <scope>NUCLEOTIDE SEQUENCE [LARGE SCALE GENOMIC DNA]</scope>
</reference>
<gene>
    <name evidence="3" type="ORF">DCAF_LOCUS27509</name>
</gene>
<evidence type="ECO:0000313" key="4">
    <source>
        <dbReference type="Proteomes" id="UP001314170"/>
    </source>
</evidence>
<dbReference type="Pfam" id="PF00646">
    <property type="entry name" value="F-box"/>
    <property type="match status" value="1"/>
</dbReference>
<dbReference type="InterPro" id="IPR001810">
    <property type="entry name" value="F-box_dom"/>
</dbReference>
<name>A0AAV1SX67_9ROSI</name>
<dbReference type="Proteomes" id="UP001314170">
    <property type="component" value="Unassembled WGS sequence"/>
</dbReference>
<sequence length="406" mass="46742">METIVNNEDLLTEILILLPIKSLLKFMSVSKHWLALISSYPFSIRRSSNLNSVGAVLVQVDKTPHFRLLNLDSSNSDSLAANFFASNKPFSKTKILQSCNGLLLCCDDSPPPKYFHRFYIKKDDIYTSKKYCVWNPTSKKYTLLPPLLPLPCSLRGILFLRGITLAFDPSKSLEYKVVAVCQCVLFENCYQIQIYSSKARTWRVSVRSFNPQYPVDFLRGVFYNGTIHWGSDVGCFRKIWSVSDLCFRSEDWSGSNLYFDIDQEKLKTLQMPRVRARASCESSLVNCFEVSGGGRLLLVRKYKTASDPQIDVYQLHRDFSGWFLKYRLDLPDRFDEYRNVLFVGSGNDKDSLILVDANWLSIIRKYNLKDKSFEGSNIGWFNLRSAYYSNNLKAKVLHYIESLACV</sequence>
<dbReference type="EMBL" id="CAWUPB010001197">
    <property type="protein sequence ID" value="CAK7357224.1"/>
    <property type="molecule type" value="Genomic_DNA"/>
</dbReference>
<dbReference type="InterPro" id="IPR055290">
    <property type="entry name" value="At3g26010-like"/>
</dbReference>
<evidence type="ECO:0008006" key="5">
    <source>
        <dbReference type="Google" id="ProtNLM"/>
    </source>
</evidence>
<evidence type="ECO:0000259" key="2">
    <source>
        <dbReference type="Pfam" id="PF07734"/>
    </source>
</evidence>
<dbReference type="PANTHER" id="PTHR35546">
    <property type="entry name" value="F-BOX PROTEIN INTERACTION DOMAIN PROTEIN-RELATED"/>
    <property type="match status" value="1"/>
</dbReference>
<accession>A0AAV1SX67</accession>
<keyword evidence="4" id="KW-1185">Reference proteome</keyword>
<dbReference type="PANTHER" id="PTHR35546:SF115">
    <property type="entry name" value="F-BOX DOMAIN-CONTAINING PROTEIN"/>
    <property type="match status" value="1"/>
</dbReference>
<feature type="domain" description="F-box associated beta-propeller type 1" evidence="2">
    <location>
        <begin position="91"/>
        <end position="307"/>
    </location>
</feature>
<protein>
    <recommendedName>
        <fullName evidence="5">F-box domain-containing protein</fullName>
    </recommendedName>
</protein>
<dbReference type="InterPro" id="IPR006527">
    <property type="entry name" value="F-box-assoc_dom_typ1"/>
</dbReference>
<dbReference type="Pfam" id="PF07734">
    <property type="entry name" value="FBA_1"/>
    <property type="match status" value="1"/>
</dbReference>